<sequence length="144" mass="17036">PIFISTKFEGRQTRHNLQELDACKCSKQEITTVRIEKSLNNSEELEEIELSMDLIDSTTLSSIIHNNPQIQQLQSRLEKLQIIGEKPLEHWNKRKYEYKIEIINPNLEITRKAILTSNKEIKLFQVLSQRNSTLFEMRKKKKKI</sequence>
<keyword evidence="2" id="KW-1185">Reference proteome</keyword>
<dbReference type="EMBL" id="JXTB01000231">
    <property type="protein sequence ID" value="PON51559.1"/>
    <property type="molecule type" value="Genomic_DNA"/>
</dbReference>
<dbReference type="Proteomes" id="UP000237105">
    <property type="component" value="Unassembled WGS sequence"/>
</dbReference>
<name>A0A2P5BRX6_PARAD</name>
<proteinExistence type="predicted"/>
<feature type="non-terminal residue" evidence="1">
    <location>
        <position position="1"/>
    </location>
</feature>
<comment type="caution">
    <text evidence="1">The sequence shown here is derived from an EMBL/GenBank/DDBJ whole genome shotgun (WGS) entry which is preliminary data.</text>
</comment>
<organism evidence="1 2">
    <name type="scientific">Parasponia andersonii</name>
    <name type="common">Sponia andersonii</name>
    <dbReference type="NCBI Taxonomy" id="3476"/>
    <lineage>
        <taxon>Eukaryota</taxon>
        <taxon>Viridiplantae</taxon>
        <taxon>Streptophyta</taxon>
        <taxon>Embryophyta</taxon>
        <taxon>Tracheophyta</taxon>
        <taxon>Spermatophyta</taxon>
        <taxon>Magnoliopsida</taxon>
        <taxon>eudicotyledons</taxon>
        <taxon>Gunneridae</taxon>
        <taxon>Pentapetalae</taxon>
        <taxon>rosids</taxon>
        <taxon>fabids</taxon>
        <taxon>Rosales</taxon>
        <taxon>Cannabaceae</taxon>
        <taxon>Parasponia</taxon>
    </lineage>
</organism>
<accession>A0A2P5BRX6</accession>
<evidence type="ECO:0000313" key="2">
    <source>
        <dbReference type="Proteomes" id="UP000237105"/>
    </source>
</evidence>
<dbReference type="AlphaFoldDB" id="A0A2P5BRX6"/>
<protein>
    <submittedName>
        <fullName evidence="1">Uncharacterized protein</fullName>
    </submittedName>
</protein>
<reference evidence="2" key="1">
    <citation type="submission" date="2016-06" db="EMBL/GenBank/DDBJ databases">
        <title>Parallel loss of symbiosis genes in relatives of nitrogen-fixing non-legume Parasponia.</title>
        <authorList>
            <person name="Van Velzen R."/>
            <person name="Holmer R."/>
            <person name="Bu F."/>
            <person name="Rutten L."/>
            <person name="Van Zeijl A."/>
            <person name="Liu W."/>
            <person name="Santuari L."/>
            <person name="Cao Q."/>
            <person name="Sharma T."/>
            <person name="Shen D."/>
            <person name="Roswanjaya Y."/>
            <person name="Wardhani T."/>
            <person name="Kalhor M.S."/>
            <person name="Jansen J."/>
            <person name="Van den Hoogen J."/>
            <person name="Gungor B."/>
            <person name="Hartog M."/>
            <person name="Hontelez J."/>
            <person name="Verver J."/>
            <person name="Yang W.-C."/>
            <person name="Schijlen E."/>
            <person name="Repin R."/>
            <person name="Schilthuizen M."/>
            <person name="Schranz E."/>
            <person name="Heidstra R."/>
            <person name="Miyata K."/>
            <person name="Fedorova E."/>
            <person name="Kohlen W."/>
            <person name="Bisseling T."/>
            <person name="Smit S."/>
            <person name="Geurts R."/>
        </authorList>
    </citation>
    <scope>NUCLEOTIDE SEQUENCE [LARGE SCALE GENOMIC DNA]</scope>
    <source>
        <strain evidence="2">cv. WU1-14</strain>
    </source>
</reference>
<evidence type="ECO:0000313" key="1">
    <source>
        <dbReference type="EMBL" id="PON51559.1"/>
    </source>
</evidence>
<gene>
    <name evidence="1" type="ORF">PanWU01x14_214960</name>
</gene>